<dbReference type="SMART" id="SM00278">
    <property type="entry name" value="HhH1"/>
    <property type="match status" value="3"/>
</dbReference>
<feature type="binding site" evidence="15">
    <location>
        <begin position="34"/>
        <end position="38"/>
    </location>
    <ligand>
        <name>NAD(+)</name>
        <dbReference type="ChEBI" id="CHEBI:57540"/>
    </ligand>
</feature>
<keyword evidence="4 15" id="KW-0436">Ligase</keyword>
<evidence type="ECO:0000256" key="1">
    <source>
        <dbReference type="ARBA" id="ARBA00004067"/>
    </source>
</evidence>
<dbReference type="Gene3D" id="6.20.10.30">
    <property type="match status" value="1"/>
</dbReference>
<reference evidence="18 19" key="1">
    <citation type="submission" date="2016-02" db="EMBL/GenBank/DDBJ databases">
        <title>Draft Genome for Tepidibacillus decaturensis nov. sp. Strain Z9, an Anaerobic, Moderately Thermophilic and Heterotrophic Bacterium from Deep Subsurface of the Illinois Basin, USA.</title>
        <authorList>
            <person name="Dong Y."/>
            <person name="Chang J.Y."/>
            <person name="Sanford R."/>
            <person name="Fouke B.W."/>
        </authorList>
    </citation>
    <scope>NUCLEOTIDE SEQUENCE [LARGE SCALE GENOMIC DNA]</scope>
    <source>
        <strain evidence="18 19">Z9</strain>
    </source>
</reference>
<dbReference type="STRING" id="1413211.U473_00165"/>
<keyword evidence="7 15" id="KW-0227">DNA damage</keyword>
<gene>
    <name evidence="15" type="primary">ligA</name>
    <name evidence="18" type="ORF">U473_00165</name>
</gene>
<dbReference type="FunFam" id="1.10.150.20:FF:000006">
    <property type="entry name" value="DNA ligase"/>
    <property type="match status" value="1"/>
</dbReference>
<dbReference type="InterPro" id="IPR041663">
    <property type="entry name" value="DisA/LigA_HHH"/>
</dbReference>
<dbReference type="Pfam" id="PF01653">
    <property type="entry name" value="DNA_ligase_aden"/>
    <property type="match status" value="1"/>
</dbReference>
<protein>
    <recommendedName>
        <fullName evidence="3 15">DNA ligase</fullName>
        <ecNumber evidence="2 15">6.5.1.2</ecNumber>
    </recommendedName>
    <alternativeName>
        <fullName evidence="15">Polydeoxyribonucleotide synthase [NAD(+)]</fullName>
    </alternativeName>
</protein>
<dbReference type="SUPFAM" id="SSF50249">
    <property type="entry name" value="Nucleic acid-binding proteins"/>
    <property type="match status" value="1"/>
</dbReference>
<evidence type="ECO:0000256" key="12">
    <source>
        <dbReference type="ARBA" id="ARBA00023211"/>
    </source>
</evidence>
<dbReference type="EMBL" id="LSKU01000001">
    <property type="protein sequence ID" value="KXG42633.1"/>
    <property type="molecule type" value="Genomic_DNA"/>
</dbReference>
<keyword evidence="6 15" id="KW-0479">Metal-binding</keyword>
<dbReference type="FunFam" id="1.10.287.610:FF:000002">
    <property type="entry name" value="DNA ligase"/>
    <property type="match status" value="1"/>
</dbReference>
<dbReference type="Pfam" id="PF22745">
    <property type="entry name" value="Nlig-Ia"/>
    <property type="match status" value="1"/>
</dbReference>
<comment type="caution">
    <text evidence="18">The sequence shown here is derived from an EMBL/GenBank/DDBJ whole genome shotgun (WGS) entry which is preliminary data.</text>
</comment>
<evidence type="ECO:0000256" key="11">
    <source>
        <dbReference type="ARBA" id="ARBA00023204"/>
    </source>
</evidence>
<keyword evidence="11 15" id="KW-0234">DNA repair</keyword>
<dbReference type="InterPro" id="IPR013839">
    <property type="entry name" value="DNAligase_adenylation"/>
</dbReference>
<dbReference type="InterPro" id="IPR010994">
    <property type="entry name" value="RuvA_2-like"/>
</dbReference>
<dbReference type="PROSITE" id="PS01055">
    <property type="entry name" value="DNA_LIGASE_N1"/>
    <property type="match status" value="1"/>
</dbReference>
<dbReference type="EC" id="6.5.1.2" evidence="2 15"/>
<feature type="binding site" evidence="15">
    <location>
        <position position="405"/>
    </location>
    <ligand>
        <name>Zn(2+)</name>
        <dbReference type="ChEBI" id="CHEBI:29105"/>
    </ligand>
</feature>
<evidence type="ECO:0000256" key="9">
    <source>
        <dbReference type="ARBA" id="ARBA00022842"/>
    </source>
</evidence>
<dbReference type="Gene3D" id="2.40.50.140">
    <property type="entry name" value="Nucleic acid-binding proteins"/>
    <property type="match status" value="1"/>
</dbReference>
<dbReference type="GO" id="GO:0003911">
    <property type="term" value="F:DNA ligase (NAD+) activity"/>
    <property type="evidence" value="ECO:0007669"/>
    <property type="project" value="UniProtKB-UniRule"/>
</dbReference>
<evidence type="ECO:0000256" key="6">
    <source>
        <dbReference type="ARBA" id="ARBA00022723"/>
    </source>
</evidence>
<feature type="binding site" evidence="15">
    <location>
        <position position="287"/>
    </location>
    <ligand>
        <name>NAD(+)</name>
        <dbReference type="ChEBI" id="CHEBI:57540"/>
    </ligand>
</feature>
<evidence type="ECO:0000259" key="17">
    <source>
        <dbReference type="PROSITE" id="PS50172"/>
    </source>
</evidence>
<dbReference type="Pfam" id="PF03119">
    <property type="entry name" value="DNA_ligase_ZBD"/>
    <property type="match status" value="1"/>
</dbReference>
<dbReference type="InterPro" id="IPR003583">
    <property type="entry name" value="Hlx-hairpin-Hlx_DNA-bd_motif"/>
</dbReference>
<dbReference type="InterPro" id="IPR004150">
    <property type="entry name" value="NAD_DNA_ligase_OB"/>
</dbReference>
<dbReference type="GO" id="GO:0006260">
    <property type="term" value="P:DNA replication"/>
    <property type="evidence" value="ECO:0007669"/>
    <property type="project" value="UniProtKB-KW"/>
</dbReference>
<evidence type="ECO:0000256" key="10">
    <source>
        <dbReference type="ARBA" id="ARBA00023027"/>
    </source>
</evidence>
<feature type="active site" description="N6-AMP-lysine intermediate" evidence="15">
    <location>
        <position position="116"/>
    </location>
</feature>
<dbReference type="HAMAP" id="MF_01588">
    <property type="entry name" value="DNA_ligase_A"/>
    <property type="match status" value="1"/>
</dbReference>
<dbReference type="NCBIfam" id="TIGR00575">
    <property type="entry name" value="dnlj"/>
    <property type="match status" value="1"/>
</dbReference>
<dbReference type="Pfam" id="PF14520">
    <property type="entry name" value="HHH_5"/>
    <property type="match status" value="1"/>
</dbReference>
<dbReference type="InterPro" id="IPR001679">
    <property type="entry name" value="DNA_ligase"/>
</dbReference>
<dbReference type="Pfam" id="PF03120">
    <property type="entry name" value="OB_DNA_ligase"/>
    <property type="match status" value="1"/>
</dbReference>
<comment type="function">
    <text evidence="1 15">DNA ligase that catalyzes the formation of phosphodiester linkages between 5'-phosphoryl and 3'-hydroxyl groups in double-stranded DNA using NAD as a coenzyme and as the energy source for the reaction. It is essential for DNA replication and repair of damaged DNA.</text>
</comment>
<dbReference type="NCBIfam" id="NF005932">
    <property type="entry name" value="PRK07956.1"/>
    <property type="match status" value="1"/>
</dbReference>
<evidence type="ECO:0000256" key="16">
    <source>
        <dbReference type="RuleBase" id="RU000618"/>
    </source>
</evidence>
<feature type="binding site" evidence="15">
    <location>
        <position position="114"/>
    </location>
    <ligand>
        <name>NAD(+)</name>
        <dbReference type="ChEBI" id="CHEBI:57540"/>
    </ligand>
</feature>
<evidence type="ECO:0000256" key="13">
    <source>
        <dbReference type="ARBA" id="ARBA00034005"/>
    </source>
</evidence>
<dbReference type="CDD" id="cd17748">
    <property type="entry name" value="BRCT_DNA_ligase_like"/>
    <property type="match status" value="1"/>
</dbReference>
<keyword evidence="8 15" id="KW-0862">Zinc</keyword>
<name>A0A135L146_9BACI</name>
<dbReference type="GO" id="GO:0046872">
    <property type="term" value="F:metal ion binding"/>
    <property type="evidence" value="ECO:0007669"/>
    <property type="project" value="UniProtKB-KW"/>
</dbReference>
<sequence length="678" mass="75735">MDKQQANKRIEELRKTINEHSYRYYVQDQPTITDQEYDQLMQELIAIEAEYPDLITPDSPTQRVGGVPLDQFQKVEHRIPLLSLGNAFNEQDLYEFDRRVRQAVGGEQVNYMVELKIDGLAVSLTYENGLFVRGATRGDGTIGEDITQNLKTIRSLPLRLKDPVTIEVRGEAYLPKKEFQRINKQREQNGEPLFANPRNAAAGSLRQLDPKVAAERALDLFLYGIGSIEGIELKSHSEGLNFLEQLGLKVNPERRLFSAMEEVIQFIQGWTEKRPHLPYEIDGMVIKVDSYELQQRLGFTAKSPRWAIAYKFPAEEVVTVLEAIEVSVGRTGVITPTAILKPVNVAGTTVKRASLHNEDMIREKGIMLGDHVIVKKAGDIIPEVVAVLPERRTGKEQPYHMPNQCPACESDLIRLEGEVALRCINPKCPAQILEGIIHFVSRDAMNIEGLGEKVVAQLFEQGLVHSVADLYTLRKEDLLPLERMGEKSVQNLLEAIEKSKENSLEKLLFGLGIRLVGAKAAKVLAQKYGTMDDLAKASEEELKAIDEIGPKMADSIVTFFRSPEVQETIQRLKEQGLNMTYKGPRLEESTATTDSIFYGKTVVLTGTLEQMTRQEAAEKLEALGAKVTNSVTKKTDFVIAGEKAGSKLTKAQELGITVLTEEDLLFHLQKGTDDGAAL</sequence>
<dbReference type="FunFam" id="2.40.50.140:FF:000012">
    <property type="entry name" value="DNA ligase"/>
    <property type="match status" value="1"/>
</dbReference>
<keyword evidence="12 15" id="KW-0464">Manganese</keyword>
<keyword evidence="19" id="KW-1185">Reference proteome</keyword>
<dbReference type="GO" id="GO:0006281">
    <property type="term" value="P:DNA repair"/>
    <property type="evidence" value="ECO:0007669"/>
    <property type="project" value="UniProtKB-KW"/>
</dbReference>
<dbReference type="InterPro" id="IPR036420">
    <property type="entry name" value="BRCT_dom_sf"/>
</dbReference>
<evidence type="ECO:0000256" key="5">
    <source>
        <dbReference type="ARBA" id="ARBA00022705"/>
    </source>
</evidence>
<dbReference type="GO" id="GO:0005829">
    <property type="term" value="C:cytosol"/>
    <property type="evidence" value="ECO:0007669"/>
    <property type="project" value="TreeGrafter"/>
</dbReference>
<evidence type="ECO:0000256" key="8">
    <source>
        <dbReference type="ARBA" id="ARBA00022833"/>
    </source>
</evidence>
<dbReference type="Gene3D" id="3.40.50.10190">
    <property type="entry name" value="BRCT domain"/>
    <property type="match status" value="1"/>
</dbReference>
<evidence type="ECO:0000256" key="3">
    <source>
        <dbReference type="ARBA" id="ARBA00013308"/>
    </source>
</evidence>
<dbReference type="AlphaFoldDB" id="A0A135L146"/>
<feature type="binding site" evidence="15">
    <location>
        <position position="137"/>
    </location>
    <ligand>
        <name>NAD(+)</name>
        <dbReference type="ChEBI" id="CHEBI:57540"/>
    </ligand>
</feature>
<dbReference type="PANTHER" id="PTHR23389">
    <property type="entry name" value="CHROMOSOME TRANSMISSION FIDELITY FACTOR 18"/>
    <property type="match status" value="1"/>
</dbReference>
<evidence type="ECO:0000256" key="2">
    <source>
        <dbReference type="ARBA" id="ARBA00012722"/>
    </source>
</evidence>
<dbReference type="RefSeq" id="WP_068722273.1">
    <property type="nucleotide sequence ID" value="NZ_LSKU01000001.1"/>
</dbReference>
<dbReference type="InterPro" id="IPR001357">
    <property type="entry name" value="BRCT_dom"/>
</dbReference>
<evidence type="ECO:0000256" key="14">
    <source>
        <dbReference type="ARBA" id="ARBA00060881"/>
    </source>
</evidence>
<feature type="binding site" evidence="15">
    <location>
        <position position="408"/>
    </location>
    <ligand>
        <name>Zn(2+)</name>
        <dbReference type="ChEBI" id="CHEBI:29105"/>
    </ligand>
</feature>
<dbReference type="GO" id="GO:0003677">
    <property type="term" value="F:DNA binding"/>
    <property type="evidence" value="ECO:0007669"/>
    <property type="project" value="InterPro"/>
</dbReference>
<dbReference type="OrthoDB" id="9759736at2"/>
<dbReference type="Gene3D" id="1.10.287.610">
    <property type="entry name" value="Helix hairpin bin"/>
    <property type="match status" value="1"/>
</dbReference>
<dbReference type="InterPro" id="IPR033136">
    <property type="entry name" value="DNA_ligase_CS"/>
</dbReference>
<dbReference type="Gene3D" id="3.30.470.30">
    <property type="entry name" value="DNA ligase/mRNA capping enzyme"/>
    <property type="match status" value="1"/>
</dbReference>
<dbReference type="Gene3D" id="1.10.150.20">
    <property type="entry name" value="5' to 3' exonuclease, C-terminal subdomain"/>
    <property type="match status" value="2"/>
</dbReference>
<organism evidence="18 19">
    <name type="scientific">Tepidibacillus decaturensis</name>
    <dbReference type="NCBI Taxonomy" id="1413211"/>
    <lineage>
        <taxon>Bacteria</taxon>
        <taxon>Bacillati</taxon>
        <taxon>Bacillota</taxon>
        <taxon>Bacilli</taxon>
        <taxon>Bacillales</taxon>
        <taxon>Bacillaceae</taxon>
        <taxon>Tepidibacillus</taxon>
    </lineage>
</organism>
<dbReference type="Proteomes" id="UP000070352">
    <property type="component" value="Unassembled WGS sequence"/>
</dbReference>
<keyword evidence="5 15" id="KW-0235">DNA replication</keyword>
<evidence type="ECO:0000313" key="18">
    <source>
        <dbReference type="EMBL" id="KXG42633.1"/>
    </source>
</evidence>
<comment type="similarity">
    <text evidence="14 15">Belongs to the NAD-dependent DNA ligase family. LigA subfamily.</text>
</comment>
<dbReference type="InterPro" id="IPR004149">
    <property type="entry name" value="Znf_DNAligase_C4"/>
</dbReference>
<feature type="binding site" evidence="15">
    <location>
        <position position="423"/>
    </location>
    <ligand>
        <name>Zn(2+)</name>
        <dbReference type="ChEBI" id="CHEBI:29105"/>
    </ligand>
</feature>
<dbReference type="CDD" id="cd00114">
    <property type="entry name" value="LIGANc"/>
    <property type="match status" value="1"/>
</dbReference>
<keyword evidence="9 15" id="KW-0460">Magnesium</keyword>
<dbReference type="SUPFAM" id="SSF52113">
    <property type="entry name" value="BRCT domain"/>
    <property type="match status" value="1"/>
</dbReference>
<dbReference type="SUPFAM" id="SSF56091">
    <property type="entry name" value="DNA ligase/mRNA capping enzyme, catalytic domain"/>
    <property type="match status" value="1"/>
</dbReference>
<feature type="binding site" evidence="15">
    <location>
        <position position="171"/>
    </location>
    <ligand>
        <name>NAD(+)</name>
        <dbReference type="ChEBI" id="CHEBI:57540"/>
    </ligand>
</feature>
<dbReference type="SUPFAM" id="SSF47781">
    <property type="entry name" value="RuvA domain 2-like"/>
    <property type="match status" value="1"/>
</dbReference>
<evidence type="ECO:0000256" key="15">
    <source>
        <dbReference type="HAMAP-Rule" id="MF_01588"/>
    </source>
</evidence>
<dbReference type="InterPro" id="IPR012340">
    <property type="entry name" value="NA-bd_OB-fold"/>
</dbReference>
<keyword evidence="10 15" id="KW-0520">NAD</keyword>
<comment type="catalytic activity">
    <reaction evidence="13 15 16">
        <text>NAD(+) + (deoxyribonucleotide)n-3'-hydroxyl + 5'-phospho-(deoxyribonucleotide)m = (deoxyribonucleotide)n+m + AMP + beta-nicotinamide D-nucleotide.</text>
        <dbReference type="EC" id="6.5.1.2"/>
    </reaction>
</comment>
<dbReference type="FunFam" id="3.30.470.30:FF:000001">
    <property type="entry name" value="DNA ligase"/>
    <property type="match status" value="1"/>
</dbReference>
<feature type="binding site" evidence="15">
    <location>
        <position position="311"/>
    </location>
    <ligand>
        <name>NAD(+)</name>
        <dbReference type="ChEBI" id="CHEBI:57540"/>
    </ligand>
</feature>
<dbReference type="InterPro" id="IPR018239">
    <property type="entry name" value="DNA_ligase_AS"/>
</dbReference>
<dbReference type="Pfam" id="PF12826">
    <property type="entry name" value="HHH_2"/>
    <property type="match status" value="1"/>
</dbReference>
<feature type="binding site" evidence="15">
    <location>
        <begin position="83"/>
        <end position="84"/>
    </location>
    <ligand>
        <name>NAD(+)</name>
        <dbReference type="ChEBI" id="CHEBI:57540"/>
    </ligand>
</feature>
<dbReference type="PIRSF" id="PIRSF001604">
    <property type="entry name" value="LigA"/>
    <property type="match status" value="1"/>
</dbReference>
<evidence type="ECO:0000256" key="7">
    <source>
        <dbReference type="ARBA" id="ARBA00022763"/>
    </source>
</evidence>
<feature type="binding site" evidence="15">
    <location>
        <position position="428"/>
    </location>
    <ligand>
        <name>Zn(2+)</name>
        <dbReference type="ChEBI" id="CHEBI:29105"/>
    </ligand>
</feature>
<dbReference type="SMART" id="SM00532">
    <property type="entry name" value="LIGANc"/>
    <property type="match status" value="1"/>
</dbReference>
<feature type="domain" description="BRCT" evidence="17">
    <location>
        <begin position="592"/>
        <end position="662"/>
    </location>
</feature>
<dbReference type="FunFam" id="1.10.150.20:FF:000007">
    <property type="entry name" value="DNA ligase"/>
    <property type="match status" value="1"/>
</dbReference>
<dbReference type="Pfam" id="PF00533">
    <property type="entry name" value="BRCT"/>
    <property type="match status" value="1"/>
</dbReference>
<dbReference type="InterPro" id="IPR013840">
    <property type="entry name" value="DNAligase_N"/>
</dbReference>
<evidence type="ECO:0000256" key="4">
    <source>
        <dbReference type="ARBA" id="ARBA00022598"/>
    </source>
</evidence>
<comment type="cofactor">
    <cofactor evidence="15">
        <name>Mg(2+)</name>
        <dbReference type="ChEBI" id="CHEBI:18420"/>
    </cofactor>
    <cofactor evidence="15">
        <name>Mn(2+)</name>
        <dbReference type="ChEBI" id="CHEBI:29035"/>
    </cofactor>
</comment>
<proteinExistence type="inferred from homology"/>
<dbReference type="PROSITE" id="PS01056">
    <property type="entry name" value="DNA_LIGASE_N2"/>
    <property type="match status" value="1"/>
</dbReference>
<dbReference type="PANTHER" id="PTHR23389:SF9">
    <property type="entry name" value="DNA LIGASE"/>
    <property type="match status" value="1"/>
</dbReference>
<dbReference type="PROSITE" id="PS50172">
    <property type="entry name" value="BRCT"/>
    <property type="match status" value="1"/>
</dbReference>
<dbReference type="SMART" id="SM00292">
    <property type="entry name" value="BRCT"/>
    <property type="match status" value="1"/>
</dbReference>
<evidence type="ECO:0000313" key="19">
    <source>
        <dbReference type="Proteomes" id="UP000070352"/>
    </source>
</evidence>
<accession>A0A135L146</accession>